<sequence length="58" mass="6412">MISSPPFPVDLVEMPNGDLMMLPAVWPVRLTPEQQRQLVERLLAADPGGDEVLPRCAD</sequence>
<gene>
    <name evidence="1" type="ORF">GCM10012278_51740</name>
</gene>
<reference evidence="1" key="1">
    <citation type="journal article" date="2014" name="Int. J. Syst. Evol. Microbiol.">
        <title>Complete genome sequence of Corynebacterium casei LMG S-19264T (=DSM 44701T), isolated from a smear-ripened cheese.</title>
        <authorList>
            <consortium name="US DOE Joint Genome Institute (JGI-PGF)"/>
            <person name="Walter F."/>
            <person name="Albersmeier A."/>
            <person name="Kalinowski J."/>
            <person name="Ruckert C."/>
        </authorList>
    </citation>
    <scope>NUCLEOTIDE SEQUENCE</scope>
    <source>
        <strain evidence="1">CGMCC 4.7430</strain>
    </source>
</reference>
<accession>A0A918E6M9</accession>
<organism evidence="1 2">
    <name type="scientific">Nonomuraea glycinis</name>
    <dbReference type="NCBI Taxonomy" id="2047744"/>
    <lineage>
        <taxon>Bacteria</taxon>
        <taxon>Bacillati</taxon>
        <taxon>Actinomycetota</taxon>
        <taxon>Actinomycetes</taxon>
        <taxon>Streptosporangiales</taxon>
        <taxon>Streptosporangiaceae</taxon>
        <taxon>Nonomuraea</taxon>
    </lineage>
</organism>
<keyword evidence="2" id="KW-1185">Reference proteome</keyword>
<proteinExistence type="predicted"/>
<name>A0A918E6M9_9ACTN</name>
<evidence type="ECO:0000313" key="2">
    <source>
        <dbReference type="Proteomes" id="UP000660745"/>
    </source>
</evidence>
<protein>
    <submittedName>
        <fullName evidence="1">Uncharacterized protein</fullName>
    </submittedName>
</protein>
<dbReference type="Proteomes" id="UP000660745">
    <property type="component" value="Unassembled WGS sequence"/>
</dbReference>
<dbReference type="AlphaFoldDB" id="A0A918E6M9"/>
<dbReference type="EMBL" id="BMNK01000009">
    <property type="protein sequence ID" value="GGP10770.1"/>
    <property type="molecule type" value="Genomic_DNA"/>
</dbReference>
<reference evidence="1" key="2">
    <citation type="submission" date="2020-09" db="EMBL/GenBank/DDBJ databases">
        <authorList>
            <person name="Sun Q."/>
            <person name="Zhou Y."/>
        </authorList>
    </citation>
    <scope>NUCLEOTIDE SEQUENCE</scope>
    <source>
        <strain evidence="1">CGMCC 4.7430</strain>
    </source>
</reference>
<evidence type="ECO:0000313" key="1">
    <source>
        <dbReference type="EMBL" id="GGP10770.1"/>
    </source>
</evidence>
<comment type="caution">
    <text evidence="1">The sequence shown here is derived from an EMBL/GenBank/DDBJ whole genome shotgun (WGS) entry which is preliminary data.</text>
</comment>